<feature type="binding site" evidence="2">
    <location>
        <position position="52"/>
    </location>
    <ligand>
        <name>Zn(2+)</name>
        <dbReference type="ChEBI" id="CHEBI:29105"/>
    </ligand>
</feature>
<comment type="caution">
    <text evidence="3">The sequence shown here is derived from an EMBL/GenBank/DDBJ whole genome shotgun (WGS) entry which is preliminary data.</text>
</comment>
<feature type="binding site" evidence="2">
    <location>
        <position position="50"/>
    </location>
    <ligand>
        <name>Zn(2+)</name>
        <dbReference type="ChEBI" id="CHEBI:29105"/>
    </ligand>
</feature>
<dbReference type="InterPro" id="IPR001765">
    <property type="entry name" value="Carbonic_anhydrase"/>
</dbReference>
<comment type="cofactor">
    <cofactor evidence="2">
        <name>Zn(2+)</name>
        <dbReference type="ChEBI" id="CHEBI:29105"/>
    </cofactor>
    <text evidence="2">Binds 1 zinc ion per subunit.</text>
</comment>
<organism evidence="3 4">
    <name type="scientific">Lautropia dentalis</name>
    <dbReference type="NCBI Taxonomy" id="2490857"/>
    <lineage>
        <taxon>Bacteria</taxon>
        <taxon>Pseudomonadati</taxon>
        <taxon>Pseudomonadota</taxon>
        <taxon>Betaproteobacteria</taxon>
        <taxon>Burkholderiales</taxon>
        <taxon>Burkholderiaceae</taxon>
        <taxon>Lautropia</taxon>
    </lineage>
</organism>
<gene>
    <name evidence="3" type="ORF">EHV23_03625</name>
</gene>
<feature type="binding site" evidence="2">
    <location>
        <position position="103"/>
    </location>
    <ligand>
        <name>Zn(2+)</name>
        <dbReference type="ChEBI" id="CHEBI:29105"/>
    </ligand>
</feature>
<sequence length="222" mass="24036">MISAIEALRILQDGNRRFVAGLGGVALATNQARRAQLIMGQQPFAVLLGCADSRVPGELVFDQGLGELFVIRVAGNIVAPSQIGSVEFAVERFSTRLVVVLGHSGCGAISATLEELKLPARGRSPNLRAVVDRIRPSVEPLLETELAHDPERLKKMAVRANIRNAANHLRHGSPILEHWIEHEGLLVVGAEYSLETGMVDFFDGMPDMGQDPLPDLPQAQQV</sequence>
<dbReference type="GO" id="GO:0004089">
    <property type="term" value="F:carbonate dehydratase activity"/>
    <property type="evidence" value="ECO:0007669"/>
    <property type="project" value="InterPro"/>
</dbReference>
<keyword evidence="2" id="KW-0479">Metal-binding</keyword>
<protein>
    <submittedName>
        <fullName evidence="3">Carbonic anhydrase</fullName>
    </submittedName>
</protein>
<dbReference type="Gene3D" id="3.40.1050.10">
    <property type="entry name" value="Carbonic anhydrase"/>
    <property type="match status" value="1"/>
</dbReference>
<reference evidence="3 4" key="1">
    <citation type="submission" date="2018-11" db="EMBL/GenBank/DDBJ databases">
        <title>Genome sequencing of Lautropia sp. KCOM 2505 (= ChDC F240).</title>
        <authorList>
            <person name="Kook J.-K."/>
            <person name="Park S.-N."/>
            <person name="Lim Y.K."/>
        </authorList>
    </citation>
    <scope>NUCLEOTIDE SEQUENCE [LARGE SCALE GENOMIC DNA]</scope>
    <source>
        <strain evidence="3 4">KCOM 2505</strain>
    </source>
</reference>
<dbReference type="SMART" id="SM00947">
    <property type="entry name" value="Pro_CA"/>
    <property type="match status" value="1"/>
</dbReference>
<proteinExistence type="inferred from homology"/>
<feature type="binding site" evidence="2">
    <location>
        <position position="106"/>
    </location>
    <ligand>
        <name>Zn(2+)</name>
        <dbReference type="ChEBI" id="CHEBI:29105"/>
    </ligand>
</feature>
<dbReference type="Pfam" id="PF00484">
    <property type="entry name" value="Pro_CA"/>
    <property type="match status" value="1"/>
</dbReference>
<dbReference type="OrthoDB" id="9797527at2"/>
<dbReference type="RefSeq" id="WP_125094755.1">
    <property type="nucleotide sequence ID" value="NZ_RRUE01000001.1"/>
</dbReference>
<evidence type="ECO:0000256" key="1">
    <source>
        <dbReference type="ARBA" id="ARBA00006217"/>
    </source>
</evidence>
<name>A0A426FRN4_9BURK</name>
<dbReference type="Proteomes" id="UP000270261">
    <property type="component" value="Unassembled WGS sequence"/>
</dbReference>
<dbReference type="InterPro" id="IPR036874">
    <property type="entry name" value="Carbonic_anhydrase_sf"/>
</dbReference>
<dbReference type="SUPFAM" id="SSF53056">
    <property type="entry name" value="beta-carbonic anhydrase, cab"/>
    <property type="match status" value="1"/>
</dbReference>
<accession>A0A426FRN4</accession>
<dbReference type="EMBL" id="RRUE01000001">
    <property type="protein sequence ID" value="RRN45327.1"/>
    <property type="molecule type" value="Genomic_DNA"/>
</dbReference>
<dbReference type="GO" id="GO:0008270">
    <property type="term" value="F:zinc ion binding"/>
    <property type="evidence" value="ECO:0007669"/>
    <property type="project" value="InterPro"/>
</dbReference>
<keyword evidence="2" id="KW-0862">Zinc</keyword>
<keyword evidence="4" id="KW-1185">Reference proteome</keyword>
<evidence type="ECO:0000256" key="2">
    <source>
        <dbReference type="PIRSR" id="PIRSR601765-1"/>
    </source>
</evidence>
<comment type="similarity">
    <text evidence="1">Belongs to the beta-class carbonic anhydrase family.</text>
</comment>
<evidence type="ECO:0000313" key="3">
    <source>
        <dbReference type="EMBL" id="RRN45327.1"/>
    </source>
</evidence>
<dbReference type="PANTHER" id="PTHR11002:SF79">
    <property type="entry name" value="CARBONIC ANHYDRASE 2"/>
    <property type="match status" value="1"/>
</dbReference>
<dbReference type="AlphaFoldDB" id="A0A426FRN4"/>
<dbReference type="PANTHER" id="PTHR11002">
    <property type="entry name" value="CARBONIC ANHYDRASE"/>
    <property type="match status" value="1"/>
</dbReference>
<evidence type="ECO:0000313" key="4">
    <source>
        <dbReference type="Proteomes" id="UP000270261"/>
    </source>
</evidence>